<dbReference type="OrthoDB" id="1926212at2759"/>
<dbReference type="EMBL" id="PQFF01000331">
    <property type="protein sequence ID" value="RHZ59104.1"/>
    <property type="molecule type" value="Genomic_DNA"/>
</dbReference>
<evidence type="ECO:0000313" key="1">
    <source>
        <dbReference type="EMBL" id="RHZ59104.1"/>
    </source>
</evidence>
<reference evidence="1 2" key="1">
    <citation type="submission" date="2018-08" db="EMBL/GenBank/DDBJ databases">
        <title>Genome and evolution of the arbuscular mycorrhizal fungus Diversispora epigaea (formerly Glomus versiforme) and its bacterial endosymbionts.</title>
        <authorList>
            <person name="Sun X."/>
            <person name="Fei Z."/>
            <person name="Harrison M."/>
        </authorList>
    </citation>
    <scope>NUCLEOTIDE SEQUENCE [LARGE SCALE GENOMIC DNA]</scope>
    <source>
        <strain evidence="1 2">IT104</strain>
    </source>
</reference>
<name>A0A397HBP3_9GLOM</name>
<keyword evidence="2" id="KW-1185">Reference proteome</keyword>
<dbReference type="AlphaFoldDB" id="A0A397HBP3"/>
<organism evidence="1 2">
    <name type="scientific">Diversispora epigaea</name>
    <dbReference type="NCBI Taxonomy" id="1348612"/>
    <lineage>
        <taxon>Eukaryota</taxon>
        <taxon>Fungi</taxon>
        <taxon>Fungi incertae sedis</taxon>
        <taxon>Mucoromycota</taxon>
        <taxon>Glomeromycotina</taxon>
        <taxon>Glomeromycetes</taxon>
        <taxon>Diversisporales</taxon>
        <taxon>Diversisporaceae</taxon>
        <taxon>Diversispora</taxon>
    </lineage>
</organism>
<dbReference type="STRING" id="1348612.A0A397HBP3"/>
<evidence type="ECO:0000313" key="2">
    <source>
        <dbReference type="Proteomes" id="UP000266861"/>
    </source>
</evidence>
<accession>A0A397HBP3</accession>
<dbReference type="SUPFAM" id="SSF48452">
    <property type="entry name" value="TPR-like"/>
    <property type="match status" value="1"/>
</dbReference>
<gene>
    <name evidence="1" type="ORF">Glove_365g90</name>
</gene>
<sequence>MALGEVEVALMIDAKNATTLLIRADIYFLKRKYNHSLAGLDNAIRIAPNNSFVLIAQSELFCKLKYYKDALNNEAFVDFNKSLESYPLDMILEHQDGRKEGCKVGGGKNGSEDGQDLLVCRNDAGYDKGFVVTQQIFEEISLEFIIEEECITQHLKIYGYAPIYDK</sequence>
<dbReference type="InterPro" id="IPR011990">
    <property type="entry name" value="TPR-like_helical_dom_sf"/>
</dbReference>
<proteinExistence type="predicted"/>
<comment type="caution">
    <text evidence="1">The sequence shown here is derived from an EMBL/GenBank/DDBJ whole genome shotgun (WGS) entry which is preliminary data.</text>
</comment>
<protein>
    <submittedName>
        <fullName evidence="1">Uncharacterized protein</fullName>
    </submittedName>
</protein>
<dbReference type="Proteomes" id="UP000266861">
    <property type="component" value="Unassembled WGS sequence"/>
</dbReference>
<dbReference type="Gene3D" id="1.25.40.10">
    <property type="entry name" value="Tetratricopeptide repeat domain"/>
    <property type="match status" value="1"/>
</dbReference>